<gene>
    <name evidence="2" type="ORF">ATN88_01775</name>
</gene>
<dbReference type="RefSeq" id="WP_067416490.1">
    <property type="nucleotide sequence ID" value="NZ_LNTY01000034.1"/>
</dbReference>
<dbReference type="Pfam" id="PF02613">
    <property type="entry name" value="Nitrate_red_del"/>
    <property type="match status" value="1"/>
</dbReference>
<evidence type="ECO:0000313" key="3">
    <source>
        <dbReference type="Proteomes" id="UP000070529"/>
    </source>
</evidence>
<dbReference type="OrthoDB" id="8526323at2"/>
<keyword evidence="3" id="KW-1185">Reference proteome</keyword>
<dbReference type="EMBL" id="LNTY01000034">
    <property type="protein sequence ID" value="KXF81472.1"/>
    <property type="molecule type" value="Genomic_DNA"/>
</dbReference>
<dbReference type="Proteomes" id="UP000070529">
    <property type="component" value="Unassembled WGS sequence"/>
</dbReference>
<evidence type="ECO:0000256" key="1">
    <source>
        <dbReference type="ARBA" id="ARBA00023186"/>
    </source>
</evidence>
<dbReference type="PANTHER" id="PTHR34227">
    <property type="entry name" value="CHAPERONE PROTEIN YCDY"/>
    <property type="match status" value="1"/>
</dbReference>
<dbReference type="PANTHER" id="PTHR34227:SF1">
    <property type="entry name" value="DIMETHYL SULFOXIDE REDUCTASE CHAPERONE-RELATED"/>
    <property type="match status" value="1"/>
</dbReference>
<organism evidence="2 3">
    <name type="scientific">Enterovibrio coralii</name>
    <dbReference type="NCBI Taxonomy" id="294935"/>
    <lineage>
        <taxon>Bacteria</taxon>
        <taxon>Pseudomonadati</taxon>
        <taxon>Pseudomonadota</taxon>
        <taxon>Gammaproteobacteria</taxon>
        <taxon>Vibrionales</taxon>
        <taxon>Vibrionaceae</taxon>
        <taxon>Enterovibrio</taxon>
    </lineage>
</organism>
<keyword evidence="1" id="KW-0143">Chaperone</keyword>
<proteinExistence type="predicted"/>
<dbReference type="Gene3D" id="1.10.3480.10">
    <property type="entry name" value="TorD-like"/>
    <property type="match status" value="1"/>
</dbReference>
<dbReference type="InterPro" id="IPR036411">
    <property type="entry name" value="TorD-like_sf"/>
</dbReference>
<dbReference type="STRING" id="294935.ATN88_01775"/>
<sequence>MAMQETIHIDDISNEENQIRQSIYGLLAHLFRQPPDEDTLEWLSTVEVDGDEHSPGMAAAWSVLKLSAFKTSPFQCADEYQLLFIGVGRGEIVPYGSWYLTGSLMELPLAILRQDLRRLGFERQEETKEPEDHFAALLEVMAMLLEDTEPTEQAAFFNRHLAPWFEKFCDDVKRAQSSVFYTAVAELAKQFLIIEKTRFTQRPW</sequence>
<name>A0A135I7P2_9GAMM</name>
<protein>
    <submittedName>
        <fullName evidence="2">Cytochrome C oxidase subunit II</fullName>
    </submittedName>
</protein>
<evidence type="ECO:0000313" key="2">
    <source>
        <dbReference type="EMBL" id="KXF81472.1"/>
    </source>
</evidence>
<dbReference type="SUPFAM" id="SSF89155">
    <property type="entry name" value="TorD-like"/>
    <property type="match status" value="1"/>
</dbReference>
<dbReference type="AlphaFoldDB" id="A0A135I7P2"/>
<dbReference type="InterPro" id="IPR050289">
    <property type="entry name" value="TorD/DmsD_chaperones"/>
</dbReference>
<reference evidence="2 3" key="1">
    <citation type="submission" date="2015-11" db="EMBL/GenBank/DDBJ databases">
        <title>Genomic Taxonomy of the Vibrionaceae.</title>
        <authorList>
            <person name="Gomez-Gil B."/>
            <person name="Enciso-Ibarra J."/>
        </authorList>
    </citation>
    <scope>NUCLEOTIDE SEQUENCE [LARGE SCALE GENOMIC DNA]</scope>
    <source>
        <strain evidence="2 3">CAIM 912</strain>
    </source>
</reference>
<dbReference type="InterPro" id="IPR020945">
    <property type="entry name" value="DMSO/NO3_reduct_chaperone"/>
</dbReference>
<accession>A0A135I7P2</accession>
<comment type="caution">
    <text evidence="2">The sequence shown here is derived from an EMBL/GenBank/DDBJ whole genome shotgun (WGS) entry which is preliminary data.</text>
</comment>